<proteinExistence type="inferred from homology"/>
<dbReference type="PROSITE" id="PS00045">
    <property type="entry name" value="HISTONE_LIKE"/>
    <property type="match status" value="1"/>
</dbReference>
<dbReference type="GO" id="GO:0005829">
    <property type="term" value="C:cytosol"/>
    <property type="evidence" value="ECO:0007669"/>
    <property type="project" value="TreeGrafter"/>
</dbReference>
<sequence length="91" mass="9777">MTKTELISAMAAECSLSKTDAGKALDAFMHQVTVALASGEKVILAGFGVFEVKERAERTGRNPQTKEEILIPASRTPSFKPGKPLKEVMKG</sequence>
<comment type="similarity">
    <text evidence="1 4">Belongs to the bacterial histone-like protein family.</text>
</comment>
<evidence type="ECO:0000256" key="3">
    <source>
        <dbReference type="ARBA" id="ARBA00023125"/>
    </source>
</evidence>
<dbReference type="InterPro" id="IPR020816">
    <property type="entry name" value="Histone-like_DNA-bd_CS"/>
</dbReference>
<dbReference type="GO" id="GO:0030527">
    <property type="term" value="F:structural constituent of chromatin"/>
    <property type="evidence" value="ECO:0007669"/>
    <property type="project" value="InterPro"/>
</dbReference>
<dbReference type="EMBL" id="WKPR01000071">
    <property type="protein sequence ID" value="MSB23056.1"/>
    <property type="molecule type" value="Genomic_DNA"/>
</dbReference>
<dbReference type="InterPro" id="IPR010992">
    <property type="entry name" value="IHF-like_DNA-bd_dom_sf"/>
</dbReference>
<dbReference type="RefSeq" id="WP_108981736.1">
    <property type="nucleotide sequence ID" value="NZ_WKPR01000071.1"/>
</dbReference>
<dbReference type="AlphaFoldDB" id="A0A6I2RCZ1"/>
<accession>A0A6I2RCZ1</accession>
<evidence type="ECO:0000313" key="5">
    <source>
        <dbReference type="EMBL" id="MSB23056.1"/>
    </source>
</evidence>
<dbReference type="GO" id="GO:0030261">
    <property type="term" value="P:chromosome condensation"/>
    <property type="evidence" value="ECO:0007669"/>
    <property type="project" value="UniProtKB-KW"/>
</dbReference>
<dbReference type="PRINTS" id="PR01727">
    <property type="entry name" value="DNABINDINGHU"/>
</dbReference>
<evidence type="ECO:0000313" key="6">
    <source>
        <dbReference type="Proteomes" id="UP000434475"/>
    </source>
</evidence>
<keyword evidence="3" id="KW-0238">DNA-binding</keyword>
<name>A0A6I2RCZ1_FLAPL</name>
<dbReference type="Pfam" id="PF00216">
    <property type="entry name" value="Bac_DNA_binding"/>
    <property type="match status" value="1"/>
</dbReference>
<gene>
    <name evidence="5" type="ORF">GKE97_26830</name>
</gene>
<dbReference type="PANTHER" id="PTHR33175:SF3">
    <property type="entry name" value="DNA-BINDING PROTEIN HU-BETA"/>
    <property type="match status" value="1"/>
</dbReference>
<comment type="caution">
    <text evidence="5">The sequence shown here is derived from an EMBL/GenBank/DDBJ whole genome shotgun (WGS) entry which is preliminary data.</text>
</comment>
<evidence type="ECO:0000256" key="4">
    <source>
        <dbReference type="RuleBase" id="RU003939"/>
    </source>
</evidence>
<evidence type="ECO:0000256" key="1">
    <source>
        <dbReference type="ARBA" id="ARBA00010529"/>
    </source>
</evidence>
<dbReference type="GO" id="GO:0003677">
    <property type="term" value="F:DNA binding"/>
    <property type="evidence" value="ECO:0007669"/>
    <property type="project" value="UniProtKB-KW"/>
</dbReference>
<organism evidence="5 6">
    <name type="scientific">Flavonifractor plautii</name>
    <name type="common">Fusobacterium plautii</name>
    <dbReference type="NCBI Taxonomy" id="292800"/>
    <lineage>
        <taxon>Bacteria</taxon>
        <taxon>Bacillati</taxon>
        <taxon>Bacillota</taxon>
        <taxon>Clostridia</taxon>
        <taxon>Eubacteriales</taxon>
        <taxon>Oscillospiraceae</taxon>
        <taxon>Flavonifractor</taxon>
    </lineage>
</organism>
<dbReference type="Gene3D" id="4.10.520.10">
    <property type="entry name" value="IHF-like DNA-binding proteins"/>
    <property type="match status" value="1"/>
</dbReference>
<dbReference type="SMART" id="SM00411">
    <property type="entry name" value="BHL"/>
    <property type="match status" value="1"/>
</dbReference>
<dbReference type="SUPFAM" id="SSF47729">
    <property type="entry name" value="IHF-like DNA-binding proteins"/>
    <property type="match status" value="1"/>
</dbReference>
<evidence type="ECO:0000256" key="2">
    <source>
        <dbReference type="ARBA" id="ARBA00023067"/>
    </source>
</evidence>
<dbReference type="Proteomes" id="UP000434475">
    <property type="component" value="Unassembled WGS sequence"/>
</dbReference>
<dbReference type="CDD" id="cd13831">
    <property type="entry name" value="HU"/>
    <property type="match status" value="1"/>
</dbReference>
<dbReference type="InterPro" id="IPR000119">
    <property type="entry name" value="Hist_DNA-bd"/>
</dbReference>
<reference evidence="5 6" key="1">
    <citation type="journal article" date="2019" name="Nat. Med.">
        <title>A library of human gut bacterial isolates paired with longitudinal multiomics data enables mechanistic microbiome research.</title>
        <authorList>
            <person name="Poyet M."/>
            <person name="Groussin M."/>
            <person name="Gibbons S.M."/>
            <person name="Avila-Pacheco J."/>
            <person name="Jiang X."/>
            <person name="Kearney S.M."/>
            <person name="Perrotta A.R."/>
            <person name="Berdy B."/>
            <person name="Zhao S."/>
            <person name="Lieberman T.D."/>
            <person name="Swanson P.K."/>
            <person name="Smith M."/>
            <person name="Roesemann S."/>
            <person name="Alexander J.E."/>
            <person name="Rich S.A."/>
            <person name="Livny J."/>
            <person name="Vlamakis H."/>
            <person name="Clish C."/>
            <person name="Bullock K."/>
            <person name="Deik A."/>
            <person name="Scott J."/>
            <person name="Pierce K.A."/>
            <person name="Xavier R.J."/>
            <person name="Alm E.J."/>
        </authorList>
    </citation>
    <scope>NUCLEOTIDE SEQUENCE [LARGE SCALE GENOMIC DNA]</scope>
    <source>
        <strain evidence="5 6">BIOML-A2</strain>
    </source>
</reference>
<keyword evidence="2" id="KW-0226">DNA condensation</keyword>
<dbReference type="PANTHER" id="PTHR33175">
    <property type="entry name" value="DNA-BINDING PROTEIN HU"/>
    <property type="match status" value="1"/>
</dbReference>
<protein>
    <submittedName>
        <fullName evidence="5">Integration host factor subunit alpha</fullName>
    </submittedName>
</protein>